<dbReference type="Gene3D" id="2.40.50.100">
    <property type="match status" value="1"/>
</dbReference>
<dbReference type="AlphaFoldDB" id="A0A1M6J0Z2"/>
<keyword evidence="3" id="KW-0732">Signal</keyword>
<dbReference type="PANTHER" id="PTHR30097:SF4">
    <property type="entry name" value="SLR6042 PROTEIN"/>
    <property type="match status" value="1"/>
</dbReference>
<dbReference type="InterPro" id="IPR051909">
    <property type="entry name" value="MFP_Cation_Efflux"/>
</dbReference>
<evidence type="ECO:0000256" key="3">
    <source>
        <dbReference type="SAM" id="SignalP"/>
    </source>
</evidence>
<reference evidence="6" key="1">
    <citation type="submission" date="2016-11" db="EMBL/GenBank/DDBJ databases">
        <authorList>
            <person name="Varghese N."/>
            <person name="Submissions S."/>
        </authorList>
    </citation>
    <scope>NUCLEOTIDE SEQUENCE [LARGE SCALE GENOMIC DNA]</scope>
    <source>
        <strain evidence="6">DSM 26349</strain>
    </source>
</reference>
<dbReference type="InterPro" id="IPR006143">
    <property type="entry name" value="RND_pump_MFP"/>
</dbReference>
<dbReference type="Proteomes" id="UP000184172">
    <property type="component" value="Unassembled WGS sequence"/>
</dbReference>
<dbReference type="RefSeq" id="WP_073218898.1">
    <property type="nucleotide sequence ID" value="NZ_FNNS01000016.1"/>
</dbReference>
<dbReference type="Pfam" id="PF25954">
    <property type="entry name" value="Beta-barrel_RND_2"/>
    <property type="match status" value="1"/>
</dbReference>
<evidence type="ECO:0000313" key="5">
    <source>
        <dbReference type="EMBL" id="SHJ40378.1"/>
    </source>
</evidence>
<organism evidence="5 6">
    <name type="scientific">Aequorivita viscosa</name>
    <dbReference type="NCBI Taxonomy" id="797419"/>
    <lineage>
        <taxon>Bacteria</taxon>
        <taxon>Pseudomonadati</taxon>
        <taxon>Bacteroidota</taxon>
        <taxon>Flavobacteriia</taxon>
        <taxon>Flavobacteriales</taxon>
        <taxon>Flavobacteriaceae</taxon>
        <taxon>Aequorivita</taxon>
    </lineage>
</organism>
<dbReference type="InterPro" id="IPR058792">
    <property type="entry name" value="Beta-barrel_RND_2"/>
</dbReference>
<dbReference type="GO" id="GO:0060003">
    <property type="term" value="P:copper ion export"/>
    <property type="evidence" value="ECO:0007669"/>
    <property type="project" value="TreeGrafter"/>
</dbReference>
<evidence type="ECO:0000313" key="6">
    <source>
        <dbReference type="Proteomes" id="UP000184172"/>
    </source>
</evidence>
<name>A0A1M6J0Z2_9FLAO</name>
<dbReference type="GO" id="GO:0016020">
    <property type="term" value="C:membrane"/>
    <property type="evidence" value="ECO:0007669"/>
    <property type="project" value="InterPro"/>
</dbReference>
<evidence type="ECO:0000256" key="1">
    <source>
        <dbReference type="ARBA" id="ARBA00009477"/>
    </source>
</evidence>
<accession>A0A1M6J0Z2</accession>
<dbReference type="PANTHER" id="PTHR30097">
    <property type="entry name" value="CATION EFFLUX SYSTEM PROTEIN CUSB"/>
    <property type="match status" value="1"/>
</dbReference>
<dbReference type="NCBIfam" id="TIGR01730">
    <property type="entry name" value="RND_mfp"/>
    <property type="match status" value="1"/>
</dbReference>
<keyword evidence="6" id="KW-1185">Reference proteome</keyword>
<keyword evidence="2" id="KW-0813">Transport</keyword>
<dbReference type="GO" id="GO:0030313">
    <property type="term" value="C:cell envelope"/>
    <property type="evidence" value="ECO:0007669"/>
    <property type="project" value="TreeGrafter"/>
</dbReference>
<dbReference type="GO" id="GO:0015679">
    <property type="term" value="P:plasma membrane copper ion transport"/>
    <property type="evidence" value="ECO:0007669"/>
    <property type="project" value="TreeGrafter"/>
</dbReference>
<feature type="signal peptide" evidence="3">
    <location>
        <begin position="1"/>
        <end position="22"/>
    </location>
</feature>
<protein>
    <submittedName>
        <fullName evidence="5">Membrane fusion protein, cobalt-zinc-cadmium efflux system</fullName>
    </submittedName>
</protein>
<evidence type="ECO:0000259" key="4">
    <source>
        <dbReference type="Pfam" id="PF25954"/>
    </source>
</evidence>
<dbReference type="PROSITE" id="PS51257">
    <property type="entry name" value="PROKAR_LIPOPROTEIN"/>
    <property type="match status" value="1"/>
</dbReference>
<gene>
    <name evidence="5" type="ORF">SAMN04487908_1161</name>
</gene>
<dbReference type="EMBL" id="FQYV01000016">
    <property type="protein sequence ID" value="SHJ40378.1"/>
    <property type="molecule type" value="Genomic_DNA"/>
</dbReference>
<dbReference type="Gene3D" id="1.10.287.470">
    <property type="entry name" value="Helix hairpin bin"/>
    <property type="match status" value="1"/>
</dbReference>
<proteinExistence type="inferred from homology"/>
<dbReference type="STRING" id="797419.SAMN05216556_11665"/>
<dbReference type="Gene3D" id="2.40.30.170">
    <property type="match status" value="1"/>
</dbReference>
<dbReference type="Gene3D" id="2.40.420.20">
    <property type="match status" value="1"/>
</dbReference>
<comment type="similarity">
    <text evidence="1">Belongs to the membrane fusion protein (MFP) (TC 8.A.1) family.</text>
</comment>
<dbReference type="SUPFAM" id="SSF111369">
    <property type="entry name" value="HlyD-like secretion proteins"/>
    <property type="match status" value="1"/>
</dbReference>
<dbReference type="GO" id="GO:0022857">
    <property type="term" value="F:transmembrane transporter activity"/>
    <property type="evidence" value="ECO:0007669"/>
    <property type="project" value="InterPro"/>
</dbReference>
<feature type="domain" description="CusB-like beta-barrel" evidence="4">
    <location>
        <begin position="231"/>
        <end position="303"/>
    </location>
</feature>
<evidence type="ECO:0000256" key="2">
    <source>
        <dbReference type="ARBA" id="ARBA00022448"/>
    </source>
</evidence>
<feature type="chain" id="PRO_5009918583" evidence="3">
    <location>
        <begin position="23"/>
        <end position="388"/>
    </location>
</feature>
<dbReference type="OrthoDB" id="9814657at2"/>
<sequence>MQYIKSILLLLAFILASCNISEKEVESTDSTSEEIADGNIHLSKAQFENAKMEIGQLTEKPFAQTVQTNGVIDVPPQSRAVVSAFAGGYIKNTPLLVGSKVSKGQRLVTIENPEFITMQQNYMETVAQLSYLNSEYERQKTMLAEKITSQKSYLKAESEYKTALARSNSLKKNLEMLNINPASVAAGNIVSQVNIYSPLDGNVTQVYVNTGTYVSPADKIIEIMNTDHIHMELKVFEKDLLQLKKDQEILFSVPEASTETFKGDVHLVGTSIDPNSRIAMIHGHINEKDEQNFTAGMFVEAQIVIGTSNHLALPEDAIVELEGKNFVLLIEKEDAEEFELHPVAVKIGATYNGYTSIENASEFKKDSKFLTKGGFVLMQEEGAGGHSH</sequence>